<sequence length="77" mass="8189">MLSKIFQENASSSCPCPVVRDGFTSSLSQVKQFEAFFYGIHDSSGKATEEKLSSGSGRCGQAQWRRAHAVSSGAAGE</sequence>
<reference evidence="1 2" key="1">
    <citation type="journal article" date="2024" name="Nat. Commun.">
        <title>Phylogenomics reveals the evolutionary origins of lichenization in chlorophyte algae.</title>
        <authorList>
            <person name="Puginier C."/>
            <person name="Libourel C."/>
            <person name="Otte J."/>
            <person name="Skaloud P."/>
            <person name="Haon M."/>
            <person name="Grisel S."/>
            <person name="Petersen M."/>
            <person name="Berrin J.G."/>
            <person name="Delaux P.M."/>
            <person name="Dal Grande F."/>
            <person name="Keller J."/>
        </authorList>
    </citation>
    <scope>NUCLEOTIDE SEQUENCE [LARGE SCALE GENOMIC DNA]</scope>
    <source>
        <strain evidence="1 2">SAG 2043</strain>
    </source>
</reference>
<dbReference type="EMBL" id="JALJOR010000003">
    <property type="protein sequence ID" value="KAK9820166.1"/>
    <property type="molecule type" value="Genomic_DNA"/>
</dbReference>
<evidence type="ECO:0000313" key="1">
    <source>
        <dbReference type="EMBL" id="KAK9820166.1"/>
    </source>
</evidence>
<accession>A0AAW1QFI2</accession>
<evidence type="ECO:0000313" key="2">
    <source>
        <dbReference type="Proteomes" id="UP001489004"/>
    </source>
</evidence>
<organism evidence="1 2">
    <name type="scientific">[Myrmecia] bisecta</name>
    <dbReference type="NCBI Taxonomy" id="41462"/>
    <lineage>
        <taxon>Eukaryota</taxon>
        <taxon>Viridiplantae</taxon>
        <taxon>Chlorophyta</taxon>
        <taxon>core chlorophytes</taxon>
        <taxon>Trebouxiophyceae</taxon>
        <taxon>Trebouxiales</taxon>
        <taxon>Trebouxiaceae</taxon>
        <taxon>Myrmecia</taxon>
    </lineage>
</organism>
<protein>
    <submittedName>
        <fullName evidence="1">Uncharacterized protein</fullName>
    </submittedName>
</protein>
<dbReference type="AlphaFoldDB" id="A0AAW1QFI2"/>
<comment type="caution">
    <text evidence="1">The sequence shown here is derived from an EMBL/GenBank/DDBJ whole genome shotgun (WGS) entry which is preliminary data.</text>
</comment>
<gene>
    <name evidence="1" type="ORF">WJX72_007001</name>
</gene>
<keyword evidence="2" id="KW-1185">Reference proteome</keyword>
<proteinExistence type="predicted"/>
<name>A0AAW1QFI2_9CHLO</name>
<dbReference type="Proteomes" id="UP001489004">
    <property type="component" value="Unassembled WGS sequence"/>
</dbReference>